<organism evidence="4 5">
    <name type="scientific">Companilactobacillus nodensis DSM 19682 = JCM 14932 = NBRC 107160</name>
    <dbReference type="NCBI Taxonomy" id="1423775"/>
    <lineage>
        <taxon>Bacteria</taxon>
        <taxon>Bacillati</taxon>
        <taxon>Bacillota</taxon>
        <taxon>Bacilli</taxon>
        <taxon>Lactobacillales</taxon>
        <taxon>Lactobacillaceae</taxon>
        <taxon>Companilactobacillus</taxon>
    </lineage>
</organism>
<dbReference type="InterPro" id="IPR036380">
    <property type="entry name" value="Isochorismatase-like_sf"/>
</dbReference>
<dbReference type="eggNOG" id="COG1335">
    <property type="taxonomic scope" value="Bacteria"/>
</dbReference>
<dbReference type="OrthoDB" id="9785724at2"/>
<dbReference type="STRING" id="1423775.FD03_GL001263"/>
<comment type="caution">
    <text evidence="4">The sequence shown here is derived from an EMBL/GenBank/DDBJ whole genome shotgun (WGS) entry which is preliminary data.</text>
</comment>
<feature type="domain" description="Isochorismatase-like" evidence="3">
    <location>
        <begin position="7"/>
        <end position="140"/>
    </location>
</feature>
<gene>
    <name evidence="4" type="ORF">FD03_GL001263</name>
</gene>
<dbReference type="PATRIC" id="fig|1423775.4.peg.1293"/>
<evidence type="ECO:0000259" key="3">
    <source>
        <dbReference type="Pfam" id="PF00857"/>
    </source>
</evidence>
<sequence length="162" mass="18901">MPKLAQVLVVIDMQNALKYSYNYDGLLKSVNKRIDTYRFANLPIIFIQHNDQDVVRGTDLWQFSKGLDIKDDDMVVEKTHANAFYRTNLNNLLQENSLSTIEFCGVQTEICCDATIKMAHGLGYKVIMRHDMTSTYDNNYMSAENTIEFYENIWDKRFLTFV</sequence>
<name>A0A0R1K6L2_9LACO</name>
<dbReference type="InterPro" id="IPR000868">
    <property type="entry name" value="Isochorismatase-like_dom"/>
</dbReference>
<dbReference type="Proteomes" id="UP000051248">
    <property type="component" value="Unassembled WGS sequence"/>
</dbReference>
<evidence type="ECO:0000313" key="5">
    <source>
        <dbReference type="Proteomes" id="UP000051248"/>
    </source>
</evidence>
<dbReference type="EMBL" id="AZDZ01000019">
    <property type="protein sequence ID" value="KRK78904.1"/>
    <property type="molecule type" value="Genomic_DNA"/>
</dbReference>
<accession>A0A0R1K6L2</accession>
<reference evidence="4 5" key="1">
    <citation type="journal article" date="2015" name="Genome Announc.">
        <title>Expanding the biotechnology potential of lactobacilli through comparative genomics of 213 strains and associated genera.</title>
        <authorList>
            <person name="Sun Z."/>
            <person name="Harris H.M."/>
            <person name="McCann A."/>
            <person name="Guo C."/>
            <person name="Argimon S."/>
            <person name="Zhang W."/>
            <person name="Yang X."/>
            <person name="Jeffery I.B."/>
            <person name="Cooney J.C."/>
            <person name="Kagawa T.F."/>
            <person name="Liu W."/>
            <person name="Song Y."/>
            <person name="Salvetti E."/>
            <person name="Wrobel A."/>
            <person name="Rasinkangas P."/>
            <person name="Parkhill J."/>
            <person name="Rea M.C."/>
            <person name="O'Sullivan O."/>
            <person name="Ritari J."/>
            <person name="Douillard F.P."/>
            <person name="Paul Ross R."/>
            <person name="Yang R."/>
            <person name="Briner A.E."/>
            <person name="Felis G.E."/>
            <person name="de Vos W.M."/>
            <person name="Barrangou R."/>
            <person name="Klaenhammer T.R."/>
            <person name="Caufield P.W."/>
            <person name="Cui Y."/>
            <person name="Zhang H."/>
            <person name="O'Toole P.W."/>
        </authorList>
    </citation>
    <scope>NUCLEOTIDE SEQUENCE [LARGE SCALE GENOMIC DNA]</scope>
    <source>
        <strain evidence="4 5">DSM 19682</strain>
    </source>
</reference>
<dbReference type="PANTHER" id="PTHR43540:SF14">
    <property type="entry name" value="ISOCHORISMATASE"/>
    <property type="match status" value="1"/>
</dbReference>
<protein>
    <submittedName>
        <fullName evidence="4">Isochorismatase hydrolase</fullName>
    </submittedName>
</protein>
<evidence type="ECO:0000256" key="1">
    <source>
        <dbReference type="ARBA" id="ARBA00006336"/>
    </source>
</evidence>
<dbReference type="CDD" id="cd01014">
    <property type="entry name" value="nicotinamidase_related"/>
    <property type="match status" value="1"/>
</dbReference>
<dbReference type="SUPFAM" id="SSF52499">
    <property type="entry name" value="Isochorismatase-like hydrolases"/>
    <property type="match status" value="1"/>
</dbReference>
<dbReference type="GO" id="GO:0016787">
    <property type="term" value="F:hydrolase activity"/>
    <property type="evidence" value="ECO:0007669"/>
    <property type="project" value="UniProtKB-KW"/>
</dbReference>
<dbReference type="Pfam" id="PF00857">
    <property type="entry name" value="Isochorismatase"/>
    <property type="match status" value="1"/>
</dbReference>
<dbReference type="InterPro" id="IPR050272">
    <property type="entry name" value="Isochorismatase-like_hydrls"/>
</dbReference>
<keyword evidence="2 4" id="KW-0378">Hydrolase</keyword>
<evidence type="ECO:0000256" key="2">
    <source>
        <dbReference type="ARBA" id="ARBA00022801"/>
    </source>
</evidence>
<proteinExistence type="inferred from homology"/>
<dbReference type="PANTHER" id="PTHR43540">
    <property type="entry name" value="PEROXYUREIDOACRYLATE/UREIDOACRYLATE AMIDOHYDROLASE-RELATED"/>
    <property type="match status" value="1"/>
</dbReference>
<keyword evidence="5" id="KW-1185">Reference proteome</keyword>
<comment type="similarity">
    <text evidence="1">Belongs to the isochorismatase family.</text>
</comment>
<dbReference type="Gene3D" id="3.40.50.850">
    <property type="entry name" value="Isochorismatase-like"/>
    <property type="match status" value="1"/>
</dbReference>
<dbReference type="AlphaFoldDB" id="A0A0R1K6L2"/>
<evidence type="ECO:0000313" key="4">
    <source>
        <dbReference type="EMBL" id="KRK78904.1"/>
    </source>
</evidence>
<dbReference type="RefSeq" id="WP_025024645.1">
    <property type="nucleotide sequence ID" value="NZ_AZDZ01000019.1"/>
</dbReference>